<dbReference type="SUPFAM" id="SSF47095">
    <property type="entry name" value="HMG-box"/>
    <property type="match status" value="1"/>
</dbReference>
<evidence type="ECO:0000256" key="4">
    <source>
        <dbReference type="ARBA" id="ARBA00023163"/>
    </source>
</evidence>
<feature type="region of interest" description="Disordered" evidence="9">
    <location>
        <begin position="398"/>
        <end position="444"/>
    </location>
</feature>
<protein>
    <recommendedName>
        <fullName evidence="1">Mating-type protein MAT-1</fullName>
    </recommendedName>
</protein>
<dbReference type="GO" id="GO:0008301">
    <property type="term" value="F:DNA binding, bending"/>
    <property type="evidence" value="ECO:0007669"/>
    <property type="project" value="InterPro"/>
</dbReference>
<comment type="subcellular location">
    <subcellularLocation>
        <location evidence="8">Nucleus</location>
    </subcellularLocation>
</comment>
<evidence type="ECO:0000313" key="12">
    <source>
        <dbReference type="EMBL" id="AAD33439.1"/>
    </source>
</evidence>
<dbReference type="Gene3D" id="1.10.30.10">
    <property type="entry name" value="High mobility group box domain"/>
    <property type="match status" value="1"/>
</dbReference>
<dbReference type="EMBL" id="AF129740">
    <property type="protein sequence ID" value="AAD33439.1"/>
    <property type="molecule type" value="Genomic_DNA"/>
</dbReference>
<dbReference type="PANTHER" id="PTHR10270:SF161">
    <property type="entry name" value="SEX-DETERMINING REGION Y PROTEIN"/>
    <property type="match status" value="1"/>
</dbReference>
<dbReference type="PANTHER" id="PTHR10270">
    <property type="entry name" value="SOX TRANSCRIPTION FACTOR"/>
    <property type="match status" value="1"/>
</dbReference>
<evidence type="ECO:0000256" key="2">
    <source>
        <dbReference type="ARBA" id="ARBA00023015"/>
    </source>
</evidence>
<evidence type="ECO:0000256" key="1">
    <source>
        <dbReference type="ARBA" id="ARBA00015083"/>
    </source>
</evidence>
<evidence type="ECO:0000256" key="8">
    <source>
        <dbReference type="RuleBase" id="RU003516"/>
    </source>
</evidence>
<feature type="compositionally biased region" description="Basic and acidic residues" evidence="9">
    <location>
        <begin position="398"/>
        <end position="412"/>
    </location>
</feature>
<feature type="compositionally biased region" description="Low complexity" evidence="9">
    <location>
        <begin position="318"/>
        <end position="336"/>
    </location>
</feature>
<evidence type="ECO:0000259" key="11">
    <source>
        <dbReference type="PROSITE" id="PS51325"/>
    </source>
</evidence>
<evidence type="ECO:0000256" key="5">
    <source>
        <dbReference type="ARBA" id="ARBA00023242"/>
    </source>
</evidence>
<evidence type="ECO:0000256" key="6">
    <source>
        <dbReference type="ARBA" id="ARBA00035106"/>
    </source>
</evidence>
<dbReference type="Pfam" id="PF00505">
    <property type="entry name" value="HMG_box"/>
    <property type="match status" value="1"/>
</dbReference>
<feature type="domain" description="HMG box" evidence="10">
    <location>
        <begin position="350"/>
        <end position="418"/>
    </location>
</feature>
<dbReference type="Pfam" id="PF04769">
    <property type="entry name" value="MATalpha_HMGbox"/>
    <property type="match status" value="1"/>
</dbReference>
<dbReference type="PROSITE" id="PS50118">
    <property type="entry name" value="HMG_BOX_2"/>
    <property type="match status" value="1"/>
</dbReference>
<dbReference type="GO" id="GO:0045895">
    <property type="term" value="P:positive regulation of mating-type specific transcription, DNA-templated"/>
    <property type="evidence" value="ECO:0007669"/>
    <property type="project" value="InterPro"/>
</dbReference>
<keyword evidence="4 8" id="KW-0804">Transcription</keyword>
<dbReference type="CDD" id="cd01389">
    <property type="entry name" value="HMG-box_ROX1-like"/>
    <property type="match status" value="1"/>
</dbReference>
<comment type="similarity">
    <text evidence="8">Belongs to the MATALPHA1 family.</text>
</comment>
<evidence type="ECO:0000259" key="10">
    <source>
        <dbReference type="PROSITE" id="PS50118"/>
    </source>
</evidence>
<dbReference type="PROSITE" id="PS51325">
    <property type="entry name" value="ALPHA_BOX"/>
    <property type="match status" value="1"/>
</dbReference>
<evidence type="ECO:0000256" key="7">
    <source>
        <dbReference type="PROSITE-ProRule" id="PRU00267"/>
    </source>
</evidence>
<dbReference type="InterPro" id="IPR036910">
    <property type="entry name" value="HMG_box_dom_sf"/>
</dbReference>
<feature type="DNA-binding region" description="HMG box" evidence="7">
    <location>
        <begin position="350"/>
        <end position="418"/>
    </location>
</feature>
<dbReference type="InterPro" id="IPR006856">
    <property type="entry name" value="MATalpha_HMGbox"/>
</dbReference>
<evidence type="ECO:0000256" key="9">
    <source>
        <dbReference type="SAM" id="MobiDB-lite"/>
    </source>
</evidence>
<keyword evidence="3 7" id="KW-0238">DNA-binding</keyword>
<dbReference type="GO" id="GO:0001228">
    <property type="term" value="F:DNA-binding transcription activator activity, RNA polymerase II-specific"/>
    <property type="evidence" value="ECO:0007669"/>
    <property type="project" value="TreeGrafter"/>
</dbReference>
<organism evidence="12">
    <name type="scientific">Bipolaris luttrellii</name>
    <dbReference type="NCBI Taxonomy" id="90979"/>
    <lineage>
        <taxon>Eukaryota</taxon>
        <taxon>Fungi</taxon>
        <taxon>Dikarya</taxon>
        <taxon>Ascomycota</taxon>
        <taxon>Pezizomycotina</taxon>
        <taxon>Dothideomycetes</taxon>
        <taxon>Pleosporomycetidae</taxon>
        <taxon>Pleosporales</taxon>
        <taxon>Pleosporineae</taxon>
        <taxon>Pleosporaceae</taxon>
        <taxon>Bipolaris</taxon>
    </lineage>
</organism>
<gene>
    <name evidence="12" type="primary">MAT-1/2</name>
</gene>
<name>Q9Y8D7_9PLEO</name>
<dbReference type="GO" id="GO:0005634">
    <property type="term" value="C:nucleus"/>
    <property type="evidence" value="ECO:0007669"/>
    <property type="project" value="UniProtKB-SubCell"/>
</dbReference>
<sequence length="562" mass="62287">MALAKDPTGAEIARFIATRTGAQMVQLMRCIKEPAAQAAFTAKLLVASPAVSGRPATPEKARKALNAFVGFRCYYITIPMFKPWPMKKLSNLIGLLWEADPNKSLWSLMAKAWSTIRDQIGKDQAPLDQFFRIICPHLNLPDPASYLEIHGWILTVNEEGDPTISRSAGSEFASIGTGNTDMALSIEDIIIYVQSLGYANGFVLDDNKLSSTFLGQSVSSALEKNTSAISITQGTSKAAHARFLVRNKRRAKRQAVRNAAYRASLDQDNIPQLFGGILVEQFKRCVGEVSGFPVEHTVMDDSNNCHTLVQMPKNNMRSPQVVSSPQSAQTSPSDQTSINLKAVAAGLKKAPRPMNCWIIFRDAMHKHLKAEFPHLTIQEISTRCSDIWHNLSPEAKKPWKDAAQSAKEEHLRQHPNYKYTPRKPGEKKKRQSRKSRRAAATTTAPEVLQFQLSPNLIPTVPEVTDEPPLAANPITAGGDNACTEHVSNCFNPNIFPEIYPQAPMAADFFYNAESIRHSLLDTEFDIDFNMDTTFALFDDEMLAFRDGADGDATLPSLFQDTY</sequence>
<dbReference type="GO" id="GO:0000978">
    <property type="term" value="F:RNA polymerase II cis-regulatory region sequence-specific DNA binding"/>
    <property type="evidence" value="ECO:0007669"/>
    <property type="project" value="TreeGrafter"/>
</dbReference>
<dbReference type="GO" id="GO:0030154">
    <property type="term" value="P:cell differentiation"/>
    <property type="evidence" value="ECO:0007669"/>
    <property type="project" value="TreeGrafter"/>
</dbReference>
<accession>Q9Y8D7</accession>
<comment type="function">
    <text evidence="6">Mating type proteins are sequence specific DNA-binding proteins that act as master switches in fungal differentiation by controlling gene expression in a cell type-specific fashion. Transcriptional activator that induces the transcription of alpha-specific genes.</text>
</comment>
<dbReference type="InterPro" id="IPR050140">
    <property type="entry name" value="SRY-related_HMG-box_TF-like"/>
</dbReference>
<reference evidence="12" key="1">
    <citation type="journal article" date="1999" name="Proc. Natl. Acad. Sci. U.S.A.">
        <title>Evolution of the fungal self-fertile reproductive life style from self-sterile ancestors.</title>
        <authorList>
            <person name="Yun S.H."/>
            <person name="Berbee M.L."/>
            <person name="Yoder O.C."/>
            <person name="Turgeon B.G."/>
        </authorList>
    </citation>
    <scope>NUCLEOTIDE SEQUENCE</scope>
</reference>
<keyword evidence="5 7" id="KW-0539">Nucleus</keyword>
<feature type="region of interest" description="Disordered" evidence="9">
    <location>
        <begin position="316"/>
        <end position="336"/>
    </location>
</feature>
<feature type="compositionally biased region" description="Basic residues" evidence="9">
    <location>
        <begin position="425"/>
        <end position="437"/>
    </location>
</feature>
<keyword evidence="2 8" id="KW-0805">Transcription regulation</keyword>
<dbReference type="AlphaFoldDB" id="Q9Y8D7"/>
<dbReference type="SMART" id="SM00398">
    <property type="entry name" value="HMG"/>
    <property type="match status" value="1"/>
</dbReference>
<feature type="domain" description="Alpha box" evidence="11">
    <location>
        <begin position="60"/>
        <end position="117"/>
    </location>
</feature>
<evidence type="ECO:0000256" key="3">
    <source>
        <dbReference type="ARBA" id="ARBA00023125"/>
    </source>
</evidence>
<proteinExistence type="inferred from homology"/>
<dbReference type="InterPro" id="IPR009071">
    <property type="entry name" value="HMG_box_dom"/>
</dbReference>